<evidence type="ECO:0000313" key="1">
    <source>
        <dbReference type="EMBL" id="AJG23463.1"/>
    </source>
</evidence>
<keyword evidence="2" id="KW-1185">Reference proteome</keyword>
<dbReference type="AlphaFoldDB" id="A0A0C4YK65"/>
<dbReference type="Proteomes" id="UP000031843">
    <property type="component" value="Chromosome secondary"/>
</dbReference>
<gene>
    <name evidence="1" type="ORF">RR42_s1875</name>
</gene>
<protein>
    <submittedName>
        <fullName evidence="1">Uncharacterized protein</fullName>
    </submittedName>
</protein>
<name>A0A0C4YK65_9BURK</name>
<organism evidence="1 2">
    <name type="scientific">Cupriavidus basilensis</name>
    <dbReference type="NCBI Taxonomy" id="68895"/>
    <lineage>
        <taxon>Bacteria</taxon>
        <taxon>Pseudomonadati</taxon>
        <taxon>Pseudomonadota</taxon>
        <taxon>Betaproteobacteria</taxon>
        <taxon>Burkholderiales</taxon>
        <taxon>Burkholderiaceae</taxon>
        <taxon>Cupriavidus</taxon>
    </lineage>
</organism>
<dbReference type="KEGG" id="cbw:RR42_s1875"/>
<dbReference type="EMBL" id="CP010537">
    <property type="protein sequence ID" value="AJG23463.1"/>
    <property type="molecule type" value="Genomic_DNA"/>
</dbReference>
<dbReference type="STRING" id="68895.RR42_s1875"/>
<proteinExistence type="predicted"/>
<evidence type="ECO:0000313" key="2">
    <source>
        <dbReference type="Proteomes" id="UP000031843"/>
    </source>
</evidence>
<sequence>MQNFVPDPHGHAWLARWSARTGGRRGVTRLACVARLTANVIALRS</sequence>
<accession>A0A0C4YK65</accession>
<reference evidence="1 2" key="1">
    <citation type="journal article" date="2015" name="Genome Announc.">
        <title>Complete Genome Sequence of Cupriavidus basilensis 4G11, Isolated from the Oak Ridge Field Research Center Site.</title>
        <authorList>
            <person name="Ray J."/>
            <person name="Waters R.J."/>
            <person name="Skerker J.M."/>
            <person name="Kuehl J.V."/>
            <person name="Price M.N."/>
            <person name="Huang J."/>
            <person name="Chakraborty R."/>
            <person name="Arkin A.P."/>
            <person name="Deutschbauer A."/>
        </authorList>
    </citation>
    <scope>NUCLEOTIDE SEQUENCE [LARGE SCALE GENOMIC DNA]</scope>
    <source>
        <strain evidence="1">4G11</strain>
    </source>
</reference>